<proteinExistence type="predicted"/>
<dbReference type="EMBL" id="AP027272">
    <property type="protein sequence ID" value="BDX05874.1"/>
    <property type="molecule type" value="Genomic_DNA"/>
</dbReference>
<evidence type="ECO:0000313" key="2">
    <source>
        <dbReference type="Proteomes" id="UP001333710"/>
    </source>
</evidence>
<reference evidence="1" key="1">
    <citation type="submission" date="2023-01" db="EMBL/GenBank/DDBJ databases">
        <title>Complete genome sequence of Planctobacterium marinum strain Dej080120_11.</title>
        <authorList>
            <person name="Ueki S."/>
            <person name="Maruyama F."/>
        </authorList>
    </citation>
    <scope>NUCLEOTIDE SEQUENCE</scope>
    <source>
        <strain evidence="1">Dej080120_11</strain>
    </source>
</reference>
<sequence length="166" mass="19330">MNRRQLKYLCFTGTLFFCHFSHSSEQGYTLQSQEESQDASSTIIIDYQSSGLDVNGDGHADLLECGYEDYLATVDFKGIFCRVSLANRAEPITLELPLVSEVLCVYGDYPMLHIRTYYKYTNHDLFYRWQQSNPSKGVWWRFEPPTDELDDFFTSMKSKSPCFGMW</sequence>
<protein>
    <submittedName>
        <fullName evidence="1">Uncharacterized protein</fullName>
    </submittedName>
</protein>
<accession>A0AA48HIE5</accession>
<name>A0AA48HIE5_9ALTE</name>
<organism evidence="1 2">
    <name type="scientific">Planctobacterium marinum</name>
    <dbReference type="NCBI Taxonomy" id="1631968"/>
    <lineage>
        <taxon>Bacteria</taxon>
        <taxon>Pseudomonadati</taxon>
        <taxon>Pseudomonadota</taxon>
        <taxon>Gammaproteobacteria</taxon>
        <taxon>Alteromonadales</taxon>
        <taxon>Alteromonadaceae</taxon>
        <taxon>Planctobacterium</taxon>
    </lineage>
</organism>
<keyword evidence="2" id="KW-1185">Reference proteome</keyword>
<gene>
    <name evidence="1" type="ORF">MACH26_13950</name>
</gene>
<dbReference type="Proteomes" id="UP001333710">
    <property type="component" value="Chromosome"/>
</dbReference>
<dbReference type="AlphaFoldDB" id="A0AA48HIE5"/>
<evidence type="ECO:0000313" key="1">
    <source>
        <dbReference type="EMBL" id="BDX05874.1"/>
    </source>
</evidence>
<dbReference type="RefSeq" id="WP_338291877.1">
    <property type="nucleotide sequence ID" value="NZ_AP027272.1"/>
</dbReference>
<dbReference type="KEGG" id="pmaw:MACH26_13950"/>